<reference evidence="1" key="2">
    <citation type="submission" date="2014-07" db="EMBL/GenBank/DDBJ databases">
        <authorList>
            <person name="Hull J."/>
        </authorList>
    </citation>
    <scope>NUCLEOTIDE SEQUENCE</scope>
</reference>
<name>A0A0A9WND7_LYGHE</name>
<sequence length="301" mass="33996">KRYSDNRTPSCCYFVRDFSVLGGIKLDSEPEMMFWSLVLFASLAWGVESRNLNATVDELIATVVKKLSETGPIPFQIIKNKAVLPKEEILKHVGSFNLTLKDLPDKVDARINCTGGRIGGMSSLKRRGDVTKVVSDEYPTAKALYEVTLTMDEMFTRYPECQIVLGNKKPIKAEVTFFPLIIFKVLLQVKEADGHCSLNVPKAWYLVPLDIKKIKGYTFVVKYGKEHSNNQFVRFLVSSIIKNNMRFHGPLYLAWVVRGREALNSFLASSTASKYCGELNRPTVLKPHHIPGSGTLERIFR</sequence>
<proteinExistence type="predicted"/>
<accession>A0A0A9WND7</accession>
<feature type="non-terminal residue" evidence="1">
    <location>
        <position position="1"/>
    </location>
</feature>
<organism evidence="1">
    <name type="scientific">Lygus hesperus</name>
    <name type="common">Western plant bug</name>
    <dbReference type="NCBI Taxonomy" id="30085"/>
    <lineage>
        <taxon>Eukaryota</taxon>
        <taxon>Metazoa</taxon>
        <taxon>Ecdysozoa</taxon>
        <taxon>Arthropoda</taxon>
        <taxon>Hexapoda</taxon>
        <taxon>Insecta</taxon>
        <taxon>Pterygota</taxon>
        <taxon>Neoptera</taxon>
        <taxon>Paraneoptera</taxon>
        <taxon>Hemiptera</taxon>
        <taxon>Heteroptera</taxon>
        <taxon>Panheteroptera</taxon>
        <taxon>Cimicomorpha</taxon>
        <taxon>Miridae</taxon>
        <taxon>Mirini</taxon>
        <taxon>Lygus</taxon>
    </lineage>
</organism>
<reference evidence="1" key="1">
    <citation type="journal article" date="2014" name="PLoS ONE">
        <title>Transcriptome-Based Identification of ABC Transporters in the Western Tarnished Plant Bug Lygus hesperus.</title>
        <authorList>
            <person name="Hull J.J."/>
            <person name="Chaney K."/>
            <person name="Geib S.M."/>
            <person name="Fabrick J.A."/>
            <person name="Brent C.S."/>
            <person name="Walsh D."/>
            <person name="Lavine L.C."/>
        </authorList>
    </citation>
    <scope>NUCLEOTIDE SEQUENCE</scope>
</reference>
<gene>
    <name evidence="1" type="primary">stu1</name>
    <name evidence="1" type="ORF">CM83_100266</name>
</gene>
<dbReference type="EMBL" id="GBHO01034663">
    <property type="protein sequence ID" value="JAG08941.1"/>
    <property type="molecule type" value="Transcribed_RNA"/>
</dbReference>
<evidence type="ECO:0000313" key="1">
    <source>
        <dbReference type="EMBL" id="JAG08941.1"/>
    </source>
</evidence>
<dbReference type="AlphaFoldDB" id="A0A0A9WND7"/>
<protein>
    <submittedName>
        <fullName evidence="1">Protein stu1</fullName>
    </submittedName>
</protein>